<accession>A0A8H7J606</accession>
<name>A0A8H7J606_9PLEO</name>
<sequence>MMAQFNPLIQSYVRHNALWYSQHPPDTANERVEERGFGATEPGELNTNVSTSNGTYEYEDDSYYIPPFDYAEDLKRIDVESTYVIIEEHEAEIAALLKEAEFILFICAHKQYEYCHLKDADEGERRQRLEKLQLLQNTYSKFRSAAEQLQSRLIGWQMSLQHKAILEASTPVDNSIAVWLPKTTHDFTTHDPALSIQGLEETRVSLGAEVKIFEARIAHSGLEKAKQDDWRLSLENGRSLLRVADKLVWEFEKMPDAARKEGRLGAKKAINHQRGAAETTRVDGTAAPKPPSESLEPGKS</sequence>
<dbReference type="EMBL" id="RZGK01000008">
    <property type="protein sequence ID" value="KAF9697250.1"/>
    <property type="molecule type" value="Genomic_DNA"/>
</dbReference>
<evidence type="ECO:0000256" key="1">
    <source>
        <dbReference type="SAM" id="MobiDB-lite"/>
    </source>
</evidence>
<evidence type="ECO:0000313" key="2">
    <source>
        <dbReference type="EMBL" id="KAF9697250.1"/>
    </source>
</evidence>
<keyword evidence="3" id="KW-1185">Reference proteome</keyword>
<proteinExistence type="predicted"/>
<protein>
    <submittedName>
        <fullName evidence="2">Uncharacterized protein</fullName>
    </submittedName>
</protein>
<dbReference type="AlphaFoldDB" id="A0A8H7J606"/>
<dbReference type="Proteomes" id="UP000651452">
    <property type="component" value="Unassembled WGS sequence"/>
</dbReference>
<comment type="caution">
    <text evidence="2">The sequence shown here is derived from an EMBL/GenBank/DDBJ whole genome shotgun (WGS) entry which is preliminary data.</text>
</comment>
<feature type="region of interest" description="Disordered" evidence="1">
    <location>
        <begin position="260"/>
        <end position="300"/>
    </location>
</feature>
<reference evidence="2" key="2">
    <citation type="submission" date="2020-09" db="EMBL/GenBank/DDBJ databases">
        <title>Reference genome assembly for Australian Ascochyta lentis isolate Al4.</title>
        <authorList>
            <person name="Lee R.C."/>
            <person name="Farfan-Caceres L.M."/>
            <person name="Debler J.W."/>
            <person name="Williams A.H."/>
            <person name="Henares B.M."/>
        </authorList>
    </citation>
    <scope>NUCLEOTIDE SEQUENCE</scope>
    <source>
        <strain evidence="2">Al4</strain>
    </source>
</reference>
<reference evidence="2" key="1">
    <citation type="submission" date="2018-12" db="EMBL/GenBank/DDBJ databases">
        <authorList>
            <person name="Syme R.A."/>
            <person name="Farfan-Caceres L."/>
            <person name="Lichtenzveig J."/>
        </authorList>
    </citation>
    <scope>NUCLEOTIDE SEQUENCE</scope>
    <source>
        <strain evidence="2">Al4</strain>
    </source>
</reference>
<dbReference type="OrthoDB" id="3776879at2759"/>
<evidence type="ECO:0000313" key="3">
    <source>
        <dbReference type="Proteomes" id="UP000651452"/>
    </source>
</evidence>
<gene>
    <name evidence="2" type="ORF">EKO04_004807</name>
</gene>
<organism evidence="2 3">
    <name type="scientific">Ascochyta lentis</name>
    <dbReference type="NCBI Taxonomy" id="205686"/>
    <lineage>
        <taxon>Eukaryota</taxon>
        <taxon>Fungi</taxon>
        <taxon>Dikarya</taxon>
        <taxon>Ascomycota</taxon>
        <taxon>Pezizomycotina</taxon>
        <taxon>Dothideomycetes</taxon>
        <taxon>Pleosporomycetidae</taxon>
        <taxon>Pleosporales</taxon>
        <taxon>Pleosporineae</taxon>
        <taxon>Didymellaceae</taxon>
        <taxon>Ascochyta</taxon>
    </lineage>
</organism>